<organism evidence="2">
    <name type="scientific">Dunaliella tertiolecta</name>
    <name type="common">Green alga</name>
    <dbReference type="NCBI Taxonomy" id="3047"/>
    <lineage>
        <taxon>Eukaryota</taxon>
        <taxon>Viridiplantae</taxon>
        <taxon>Chlorophyta</taxon>
        <taxon>core chlorophytes</taxon>
        <taxon>Chlorophyceae</taxon>
        <taxon>CS clade</taxon>
        <taxon>Chlamydomonadales</taxon>
        <taxon>Dunaliellaceae</taxon>
        <taxon>Dunaliella</taxon>
    </lineage>
</organism>
<proteinExistence type="predicted"/>
<sequence length="122" mass="13610">MHDSMVCQPEAYTFTYKNTHRGSSSAKDWLGCTVPPGTDLRFRYGTTPRSFTHSHNQVRAAGCMFFAFVLVIAGLFTSHSCAGSGLQGNERLLVVLHYFTELLALWLLRSCITLLNYLLCGL</sequence>
<dbReference type="EMBL" id="HBIP01033209">
    <property type="protein sequence ID" value="CAE0505192.1"/>
    <property type="molecule type" value="Transcribed_RNA"/>
</dbReference>
<name>A0A7S3VT83_DUNTE</name>
<gene>
    <name evidence="2" type="ORF">DTER00134_LOCUS20265</name>
</gene>
<protein>
    <submittedName>
        <fullName evidence="2">Uncharacterized protein</fullName>
    </submittedName>
</protein>
<feature type="transmembrane region" description="Helical" evidence="1">
    <location>
        <begin position="58"/>
        <end position="76"/>
    </location>
</feature>
<accession>A0A7S3VT83</accession>
<keyword evidence="1" id="KW-0472">Membrane</keyword>
<evidence type="ECO:0000313" key="2">
    <source>
        <dbReference type="EMBL" id="CAE0505192.1"/>
    </source>
</evidence>
<evidence type="ECO:0000256" key="1">
    <source>
        <dbReference type="SAM" id="Phobius"/>
    </source>
</evidence>
<feature type="transmembrane region" description="Helical" evidence="1">
    <location>
        <begin position="96"/>
        <end position="119"/>
    </location>
</feature>
<keyword evidence="1" id="KW-0812">Transmembrane</keyword>
<reference evidence="2" key="1">
    <citation type="submission" date="2021-01" db="EMBL/GenBank/DDBJ databases">
        <authorList>
            <person name="Corre E."/>
            <person name="Pelletier E."/>
            <person name="Niang G."/>
            <person name="Scheremetjew M."/>
            <person name="Finn R."/>
            <person name="Kale V."/>
            <person name="Holt S."/>
            <person name="Cochrane G."/>
            <person name="Meng A."/>
            <person name="Brown T."/>
            <person name="Cohen L."/>
        </authorList>
    </citation>
    <scope>NUCLEOTIDE SEQUENCE</scope>
    <source>
        <strain evidence="2">CCMP1320</strain>
    </source>
</reference>
<keyword evidence="1" id="KW-1133">Transmembrane helix</keyword>
<dbReference type="AlphaFoldDB" id="A0A7S3VT83"/>